<evidence type="ECO:0000313" key="2">
    <source>
        <dbReference type="Proteomes" id="UP000192726"/>
    </source>
</evidence>
<dbReference type="Proteomes" id="UP000192726">
    <property type="component" value="Chromosome"/>
</dbReference>
<evidence type="ECO:0000313" key="1">
    <source>
        <dbReference type="EMBL" id="ARF55978.1"/>
    </source>
</evidence>
<name>A0A1V0TT89_9ACTN</name>
<sequence>MNRPPSAMHFARAARLARELDRLAPGIVAVRTTPVFVDDLPRGPRIATFVHLVDDEGLVLAATPDVHRTAYRLVRDAFSSAEWSHEYRYDLRRGDLFRCDGAALPPGVGGVE</sequence>
<reference evidence="1 2" key="1">
    <citation type="submission" date="2017-04" db="EMBL/GenBank/DDBJ databases">
        <title>Complete Genome Sequence of Streptomyces gilvosporeus F607, a Capable Producer of Natamycin.</title>
        <authorList>
            <person name="Zong G."/>
            <person name="Zhong C."/>
            <person name="Fu J."/>
            <person name="Qin R."/>
            <person name="Cao G."/>
        </authorList>
    </citation>
    <scope>NUCLEOTIDE SEQUENCE [LARGE SCALE GENOMIC DNA]</scope>
    <source>
        <strain evidence="1 2">F607</strain>
    </source>
</reference>
<dbReference type="STRING" id="553510.B1H19_18905"/>
<accession>A0A1V0TT89</accession>
<proteinExistence type="predicted"/>
<dbReference type="EMBL" id="CP020569">
    <property type="protein sequence ID" value="ARF55978.1"/>
    <property type="molecule type" value="Genomic_DNA"/>
</dbReference>
<dbReference type="KEGG" id="sgv:B1H19_18905"/>
<dbReference type="AlphaFoldDB" id="A0A1V0TT89"/>
<organism evidence="1 2">
    <name type="scientific">Streptomyces gilvosporeus</name>
    <dbReference type="NCBI Taxonomy" id="553510"/>
    <lineage>
        <taxon>Bacteria</taxon>
        <taxon>Bacillati</taxon>
        <taxon>Actinomycetota</taxon>
        <taxon>Actinomycetes</taxon>
        <taxon>Kitasatosporales</taxon>
        <taxon>Streptomycetaceae</taxon>
        <taxon>Streptomyces</taxon>
    </lineage>
</organism>
<gene>
    <name evidence="1" type="ORF">B1H19_18905</name>
</gene>
<dbReference type="RefSeq" id="WP_083105833.1">
    <property type="nucleotide sequence ID" value="NZ_CP020569.1"/>
</dbReference>
<protein>
    <submittedName>
        <fullName evidence="1">Uncharacterized protein</fullName>
    </submittedName>
</protein>
<keyword evidence="2" id="KW-1185">Reference proteome</keyword>